<dbReference type="STRING" id="55209.HA50_26865"/>
<dbReference type="OrthoDB" id="3524978at2"/>
<dbReference type="AlphaFoldDB" id="A0A1X1EMI4"/>
<dbReference type="CDD" id="cd16412">
    <property type="entry name" value="dndB"/>
    <property type="match status" value="1"/>
</dbReference>
<dbReference type="Proteomes" id="UP000193749">
    <property type="component" value="Unassembled WGS sequence"/>
</dbReference>
<evidence type="ECO:0008006" key="3">
    <source>
        <dbReference type="Google" id="ProtNLM"/>
    </source>
</evidence>
<keyword evidence="2" id="KW-1185">Reference proteome</keyword>
<proteinExistence type="predicted"/>
<evidence type="ECO:0000313" key="2">
    <source>
        <dbReference type="Proteomes" id="UP000193749"/>
    </source>
</evidence>
<accession>A0A1X1EMI4</accession>
<protein>
    <recommendedName>
        <fullName evidence="3">DGQHR domain-containing protein</fullName>
    </recommendedName>
</protein>
<dbReference type="InterPro" id="IPR017642">
    <property type="entry name" value="DNA_S_mod_DndB"/>
</dbReference>
<name>A0A1X1EMI4_PANCY</name>
<sequence>MNKINNDVYWFEFPAIRGQQGGREQYVLFAPMNMLRRILAPDDAGEVMSRSQRELNQTRSRRITKYLTHGHDTGGDFILGTLTGNINKPVEFRAAEGVQGNVGRLFIPMDADIKLFDGQHRARGIMDYIAARPEASDMITLLLTTGLTLETRQQFFSDINNNASKPATAISMAYNHKDPLNDLVRHIASSVEALSQRVDYEHNVVPAKSDLLVSFKALHDATRKMTGLRAGDAVSDNVRHDATELWRCWAEVLRWDWIGDQLGAGYYRSISIGTHGVMVNAIGLATGMMLEHHSAASVVAQLRQRMTELPEIDVVEYFRHVQWEGICVDAETGTVKCDAAAQNRTATRLLSLFGLNPAHPHAWLREACDGSVSDELVAELAAKVETVASEKACAPERVKAEISVMLARSNGEFLSTLRNIRKLRQWVASLAG</sequence>
<dbReference type="NCBIfam" id="TIGR03187">
    <property type="entry name" value="DGQHR"/>
    <property type="match status" value="1"/>
</dbReference>
<organism evidence="1 2">
    <name type="scientific">Pantoea cypripedii</name>
    <name type="common">Pectobacterium cypripedii</name>
    <name type="synonym">Erwinia cypripedii</name>
    <dbReference type="NCBI Taxonomy" id="55209"/>
    <lineage>
        <taxon>Bacteria</taxon>
        <taxon>Pseudomonadati</taxon>
        <taxon>Pseudomonadota</taxon>
        <taxon>Gammaproteobacteria</taxon>
        <taxon>Enterobacterales</taxon>
        <taxon>Erwiniaceae</taxon>
        <taxon>Pantoea</taxon>
    </lineage>
</organism>
<dbReference type="RefSeq" id="WP_158087452.1">
    <property type="nucleotide sequence ID" value="NZ_JAGGMY010000003.1"/>
</dbReference>
<comment type="caution">
    <text evidence="1">The sequence shown here is derived from an EMBL/GenBank/DDBJ whole genome shotgun (WGS) entry which is preliminary data.</text>
</comment>
<reference evidence="1 2" key="1">
    <citation type="journal article" date="2017" name="Antonie Van Leeuwenhoek">
        <title>Phylogenomic resolution of the bacterial genus Pantoea and its relationship with Erwinia and Tatumella.</title>
        <authorList>
            <person name="Palmer M."/>
            <person name="Steenkamp E.T."/>
            <person name="Coetzee M.P."/>
            <person name="Chan W.Y."/>
            <person name="van Zyl E."/>
            <person name="De Maayer P."/>
            <person name="Coutinho T.A."/>
            <person name="Blom J."/>
            <person name="Smits T.H."/>
            <person name="Duffy B."/>
            <person name="Venter S.N."/>
        </authorList>
    </citation>
    <scope>NUCLEOTIDE SEQUENCE [LARGE SCALE GENOMIC DNA]</scope>
    <source>
        <strain evidence="1 2">LMG 2657</strain>
    </source>
</reference>
<dbReference type="Pfam" id="PF14072">
    <property type="entry name" value="DndB"/>
    <property type="match status" value="1"/>
</dbReference>
<dbReference type="EMBL" id="MLJI01000002">
    <property type="protein sequence ID" value="ORM90170.1"/>
    <property type="molecule type" value="Genomic_DNA"/>
</dbReference>
<evidence type="ECO:0000313" key="1">
    <source>
        <dbReference type="EMBL" id="ORM90170.1"/>
    </source>
</evidence>
<dbReference type="InterPro" id="IPR017601">
    <property type="entry name" value="DGQHR-contain_dom"/>
</dbReference>
<gene>
    <name evidence="1" type="ORF">HA50_26865</name>
</gene>